<feature type="non-terminal residue" evidence="3">
    <location>
        <position position="144"/>
    </location>
</feature>
<dbReference type="EMBL" id="BARS01025537">
    <property type="protein sequence ID" value="GAG05256.1"/>
    <property type="molecule type" value="Genomic_DNA"/>
</dbReference>
<organism evidence="3">
    <name type="scientific">marine sediment metagenome</name>
    <dbReference type="NCBI Taxonomy" id="412755"/>
    <lineage>
        <taxon>unclassified sequences</taxon>
        <taxon>metagenomes</taxon>
        <taxon>ecological metagenomes</taxon>
    </lineage>
</organism>
<feature type="region of interest" description="Disordered" evidence="1">
    <location>
        <begin position="116"/>
        <end position="144"/>
    </location>
</feature>
<sequence>MVEDQTKSATRAKSITLALLEDLLPKGPDSEVGVRFWDGSLWPDEQPRAATIVLNHPGALKSMFSSMSEVGLAEAYLYDDFDVEGDIERVYSMGESLITTTSSMQKKLKIGLSLRRLPDGDDHEYGERGPADLDGEVRSIDRDR</sequence>
<comment type="caution">
    <text evidence="3">The sequence shown here is derived from an EMBL/GenBank/DDBJ whole genome shotgun (WGS) entry which is preliminary data.</text>
</comment>
<dbReference type="AlphaFoldDB" id="X0VXN1"/>
<dbReference type="InterPro" id="IPR057206">
    <property type="entry name" value="DUF7884"/>
</dbReference>
<evidence type="ECO:0000313" key="3">
    <source>
        <dbReference type="EMBL" id="GAG05256.1"/>
    </source>
</evidence>
<gene>
    <name evidence="3" type="ORF">S01H1_40336</name>
</gene>
<evidence type="ECO:0000256" key="1">
    <source>
        <dbReference type="SAM" id="MobiDB-lite"/>
    </source>
</evidence>
<feature type="domain" description="DUF7884" evidence="2">
    <location>
        <begin position="21"/>
        <end position="91"/>
    </location>
</feature>
<accession>X0VXN1</accession>
<name>X0VXN1_9ZZZZ</name>
<reference evidence="3" key="1">
    <citation type="journal article" date="2014" name="Front. Microbiol.">
        <title>High frequency of phylogenetically diverse reductive dehalogenase-homologous genes in deep subseafloor sedimentary metagenomes.</title>
        <authorList>
            <person name="Kawai M."/>
            <person name="Futagami T."/>
            <person name="Toyoda A."/>
            <person name="Takaki Y."/>
            <person name="Nishi S."/>
            <person name="Hori S."/>
            <person name="Arai W."/>
            <person name="Tsubouchi T."/>
            <person name="Morono Y."/>
            <person name="Uchiyama I."/>
            <person name="Ito T."/>
            <person name="Fujiyama A."/>
            <person name="Inagaki F."/>
            <person name="Takami H."/>
        </authorList>
    </citation>
    <scope>NUCLEOTIDE SEQUENCE</scope>
    <source>
        <strain evidence="3">Expedition CK06-06</strain>
    </source>
</reference>
<evidence type="ECO:0000259" key="2">
    <source>
        <dbReference type="Pfam" id="PF25371"/>
    </source>
</evidence>
<proteinExistence type="predicted"/>
<protein>
    <recommendedName>
        <fullName evidence="2">DUF7884 domain-containing protein</fullName>
    </recommendedName>
</protein>
<dbReference type="Pfam" id="PF25371">
    <property type="entry name" value="DUF7884"/>
    <property type="match status" value="1"/>
</dbReference>